<dbReference type="GO" id="GO:0003712">
    <property type="term" value="F:transcription coregulator activity"/>
    <property type="evidence" value="ECO:0007669"/>
    <property type="project" value="InterPro"/>
</dbReference>
<dbReference type="EMBL" id="CAJVPK010000378">
    <property type="protein sequence ID" value="CAG8502021.1"/>
    <property type="molecule type" value="Genomic_DNA"/>
</dbReference>
<dbReference type="AlphaFoldDB" id="A0A9N9F1J7"/>
<comment type="subunit">
    <text evidence="8">Component of the Mediator complex.</text>
</comment>
<evidence type="ECO:0000256" key="5">
    <source>
        <dbReference type="ARBA" id="ARBA00023159"/>
    </source>
</evidence>
<evidence type="ECO:0000256" key="3">
    <source>
        <dbReference type="ARBA" id="ARBA00019660"/>
    </source>
</evidence>
<evidence type="ECO:0000256" key="6">
    <source>
        <dbReference type="ARBA" id="ARBA00023163"/>
    </source>
</evidence>
<keyword evidence="5 8" id="KW-0010">Activator</keyword>
<evidence type="ECO:0000313" key="9">
    <source>
        <dbReference type="EMBL" id="CAG8502021.1"/>
    </source>
</evidence>
<comment type="subcellular location">
    <subcellularLocation>
        <location evidence="1 8">Nucleus</location>
    </subcellularLocation>
</comment>
<evidence type="ECO:0000313" key="10">
    <source>
        <dbReference type="Proteomes" id="UP000789706"/>
    </source>
</evidence>
<keyword evidence="4 8" id="KW-0805">Transcription regulation</keyword>
<dbReference type="Gene3D" id="1.10.10.1340">
    <property type="entry name" value="Mediator of RNA polymerase II, submodule Med31 (Soh1)"/>
    <property type="match status" value="1"/>
</dbReference>
<keyword evidence="6 8" id="KW-0804">Transcription</keyword>
<keyword evidence="7 8" id="KW-0539">Nucleus</keyword>
<evidence type="ECO:0000256" key="4">
    <source>
        <dbReference type="ARBA" id="ARBA00023015"/>
    </source>
</evidence>
<name>A0A9N9F1J7_9GLOM</name>
<evidence type="ECO:0000256" key="2">
    <source>
        <dbReference type="ARBA" id="ARBA00006378"/>
    </source>
</evidence>
<reference evidence="9" key="1">
    <citation type="submission" date="2021-06" db="EMBL/GenBank/DDBJ databases">
        <authorList>
            <person name="Kallberg Y."/>
            <person name="Tangrot J."/>
            <person name="Rosling A."/>
        </authorList>
    </citation>
    <scope>NUCLEOTIDE SEQUENCE</scope>
    <source>
        <strain evidence="9">AZ414A</strain>
    </source>
</reference>
<evidence type="ECO:0000256" key="7">
    <source>
        <dbReference type="ARBA" id="ARBA00023242"/>
    </source>
</evidence>
<dbReference type="Proteomes" id="UP000789706">
    <property type="component" value="Unassembled WGS sequence"/>
</dbReference>
<organism evidence="9 10">
    <name type="scientific">Diversispora eburnea</name>
    <dbReference type="NCBI Taxonomy" id="1213867"/>
    <lineage>
        <taxon>Eukaryota</taxon>
        <taxon>Fungi</taxon>
        <taxon>Fungi incertae sedis</taxon>
        <taxon>Mucoromycota</taxon>
        <taxon>Glomeromycotina</taxon>
        <taxon>Glomeromycetes</taxon>
        <taxon>Diversisporales</taxon>
        <taxon>Diversisporaceae</taxon>
        <taxon>Diversispora</taxon>
    </lineage>
</organism>
<proteinExistence type="inferred from homology"/>
<comment type="caution">
    <text evidence="9">The sequence shown here is derived from an EMBL/GenBank/DDBJ whole genome shotgun (WGS) entry which is preliminary data.</text>
</comment>
<evidence type="ECO:0000256" key="1">
    <source>
        <dbReference type="ARBA" id="ARBA00004123"/>
    </source>
</evidence>
<sequence length="194" mass="23189">MSEQGDSSKLQHESPEKNRFQLELEFVSCLANPWYLNNLAQNGYFEDPTFMNYIKYLNYWQRPEYSKFIVYPHALYFLDLLQNPSFRENLKNFENTRQISHKQYYHWFNWRNLMDNNTNNNENTNFNIKNENINNINNNNNENINMNNNNNNNMNMNDDDIINIKIEEEGNGLISSSLLSNLTMIEKSNGQFSI</sequence>
<comment type="similarity">
    <text evidence="2 8">Belongs to the Mediator complex subunit 31 family.</text>
</comment>
<dbReference type="InterPro" id="IPR038089">
    <property type="entry name" value="Med31_sf"/>
</dbReference>
<keyword evidence="10" id="KW-1185">Reference proteome</keyword>
<protein>
    <recommendedName>
        <fullName evidence="3 8">Mediator of RNA polymerase II transcription subunit 31</fullName>
    </recommendedName>
</protein>
<dbReference type="Pfam" id="PF05669">
    <property type="entry name" value="Med31"/>
    <property type="match status" value="1"/>
</dbReference>
<gene>
    <name evidence="9" type="ORF">DEBURN_LOCUS4727</name>
</gene>
<dbReference type="OrthoDB" id="10257739at2759"/>
<dbReference type="InterPro" id="IPR008831">
    <property type="entry name" value="Mediator_Med31"/>
</dbReference>
<dbReference type="GO" id="GO:0006355">
    <property type="term" value="P:regulation of DNA-templated transcription"/>
    <property type="evidence" value="ECO:0007669"/>
    <property type="project" value="InterPro"/>
</dbReference>
<evidence type="ECO:0000256" key="8">
    <source>
        <dbReference type="RuleBase" id="RU364129"/>
    </source>
</evidence>
<dbReference type="GO" id="GO:0016592">
    <property type="term" value="C:mediator complex"/>
    <property type="evidence" value="ECO:0007669"/>
    <property type="project" value="InterPro"/>
</dbReference>
<dbReference type="PANTHER" id="PTHR13186">
    <property type="entry name" value="MEDIATOR OF RNA POLYMERASE II TRANSCRIPTION SUBUNIT 31"/>
    <property type="match status" value="1"/>
</dbReference>
<accession>A0A9N9F1J7</accession>
<comment type="function">
    <text evidence="8">Component of the Mediator complex, a coactivator involved in the regulated transcription of nearly all RNA polymerase II-dependent genes. Mediator functions as a bridge to convey information from gene-specific regulatory proteins to the basal RNA polymerase II transcription machinery. Mediator is recruited to promoters by direct interactions with regulatory proteins and serves as a scaffold for the assembly of a functional preinitiation complex with RNA polymerase II and the general transcription factors.</text>
</comment>